<dbReference type="Proteomes" id="UP000008909">
    <property type="component" value="Unassembled WGS sequence"/>
</dbReference>
<evidence type="ECO:0000313" key="2">
    <source>
        <dbReference type="EMBL" id="GAA52432.1"/>
    </source>
</evidence>
<organism evidence="2 3">
    <name type="scientific">Clonorchis sinensis</name>
    <name type="common">Chinese liver fluke</name>
    <dbReference type="NCBI Taxonomy" id="79923"/>
    <lineage>
        <taxon>Eukaryota</taxon>
        <taxon>Metazoa</taxon>
        <taxon>Spiralia</taxon>
        <taxon>Lophotrochozoa</taxon>
        <taxon>Platyhelminthes</taxon>
        <taxon>Trematoda</taxon>
        <taxon>Digenea</taxon>
        <taxon>Opisthorchiida</taxon>
        <taxon>Opisthorchiata</taxon>
        <taxon>Opisthorchiidae</taxon>
        <taxon>Clonorchis</taxon>
    </lineage>
</organism>
<reference key="2">
    <citation type="submission" date="2011-10" db="EMBL/GenBank/DDBJ databases">
        <title>The genome and transcriptome sequence of Clonorchis sinensis provide insights into the carcinogenic liver fluke.</title>
        <authorList>
            <person name="Wang X."/>
            <person name="Huang Y."/>
            <person name="Chen W."/>
            <person name="Liu H."/>
            <person name="Guo L."/>
            <person name="Chen Y."/>
            <person name="Luo F."/>
            <person name="Zhou W."/>
            <person name="Sun J."/>
            <person name="Mao Q."/>
            <person name="Liang P."/>
            <person name="Zhou C."/>
            <person name="Tian Y."/>
            <person name="Men J."/>
            <person name="Lv X."/>
            <person name="Huang L."/>
            <person name="Zhou J."/>
            <person name="Hu Y."/>
            <person name="Li R."/>
            <person name="Zhang F."/>
            <person name="Lei H."/>
            <person name="Li X."/>
            <person name="Hu X."/>
            <person name="Liang C."/>
            <person name="Xu J."/>
            <person name="Wu Z."/>
            <person name="Yu X."/>
        </authorList>
    </citation>
    <scope>NUCLEOTIDE SEQUENCE</scope>
    <source>
        <strain>Henan</strain>
    </source>
</reference>
<name>G7YHJ9_CLOSI</name>
<sequence>MNGSKSLGSYGLRFLDLWLLAVDPGDCGYGLSDSVDKAIDFLGTKDHPAAHMVISRQFVEHRGWKEQPSIPSWQEITIRSYHPVTSNAKTALALTTATPSDHRHGDMVALASIFLLPGMHCSQSFRPHMNGSKSLGSYGLRFLDLWLLAVDPGDCGYGLSDSVDKAIDFLGTKDHPAAHMVISRQCLAGIGTRVPNPKLVCEKRTDVLLLSGY</sequence>
<keyword evidence="1" id="KW-0732">Signal</keyword>
<gene>
    <name evidence="2" type="ORF">CLF_108071</name>
</gene>
<evidence type="ECO:0000313" key="3">
    <source>
        <dbReference type="Proteomes" id="UP000008909"/>
    </source>
</evidence>
<reference evidence="2" key="1">
    <citation type="journal article" date="2011" name="Genome Biol.">
        <title>The draft genome of the carcinogenic human liver fluke Clonorchis sinensis.</title>
        <authorList>
            <person name="Wang X."/>
            <person name="Chen W."/>
            <person name="Huang Y."/>
            <person name="Sun J."/>
            <person name="Men J."/>
            <person name="Liu H."/>
            <person name="Luo F."/>
            <person name="Guo L."/>
            <person name="Lv X."/>
            <person name="Deng C."/>
            <person name="Zhou C."/>
            <person name="Fan Y."/>
            <person name="Li X."/>
            <person name="Huang L."/>
            <person name="Hu Y."/>
            <person name="Liang C."/>
            <person name="Hu X."/>
            <person name="Xu J."/>
            <person name="Yu X."/>
        </authorList>
    </citation>
    <scope>NUCLEOTIDE SEQUENCE [LARGE SCALE GENOMIC DNA]</scope>
    <source>
        <strain evidence="2">Henan</strain>
    </source>
</reference>
<accession>G7YHJ9</accession>
<protein>
    <submittedName>
        <fullName evidence="2">Alpha-amylase</fullName>
    </submittedName>
</protein>
<dbReference type="AlphaFoldDB" id="G7YHJ9"/>
<evidence type="ECO:0000256" key="1">
    <source>
        <dbReference type="SAM" id="SignalP"/>
    </source>
</evidence>
<dbReference type="EMBL" id="DF143292">
    <property type="protein sequence ID" value="GAA52432.1"/>
    <property type="molecule type" value="Genomic_DNA"/>
</dbReference>
<proteinExistence type="predicted"/>
<keyword evidence="3" id="KW-1185">Reference proteome</keyword>
<feature type="chain" id="PRO_5003506504" evidence="1">
    <location>
        <begin position="28"/>
        <end position="213"/>
    </location>
</feature>
<feature type="signal peptide" evidence="1">
    <location>
        <begin position="1"/>
        <end position="27"/>
    </location>
</feature>